<dbReference type="EMBL" id="JBHSBW010000011">
    <property type="protein sequence ID" value="MFC4212146.1"/>
    <property type="molecule type" value="Genomic_DNA"/>
</dbReference>
<reference evidence="2" key="1">
    <citation type="journal article" date="2019" name="Int. J. Syst. Evol. Microbiol.">
        <title>The Global Catalogue of Microorganisms (GCM) 10K type strain sequencing project: providing services to taxonomists for standard genome sequencing and annotation.</title>
        <authorList>
            <consortium name="The Broad Institute Genomics Platform"/>
            <consortium name="The Broad Institute Genome Sequencing Center for Infectious Disease"/>
            <person name="Wu L."/>
            <person name="Ma J."/>
        </authorList>
    </citation>
    <scope>NUCLEOTIDE SEQUENCE [LARGE SCALE GENOMIC DNA]</scope>
    <source>
        <strain evidence="2">CCM 8691</strain>
    </source>
</reference>
<proteinExistence type="predicted"/>
<dbReference type="Proteomes" id="UP001595789">
    <property type="component" value="Unassembled WGS sequence"/>
</dbReference>
<sequence length="107" mass="11856">MESLSFTTAIPNNRVGIIESIDAQMQELRSEVNELRSMIASPPIASLPKYVDINGAAEITSKSPNALRIQISLGNLKSIKKGTRNYFDREYLENWISGTNLNNKSNG</sequence>
<name>A0ABV8PEJ3_9SPHI</name>
<comment type="caution">
    <text evidence="1">The sequence shown here is derived from an EMBL/GenBank/DDBJ whole genome shotgun (WGS) entry which is preliminary data.</text>
</comment>
<accession>A0ABV8PEJ3</accession>
<gene>
    <name evidence="1" type="ORF">ACFOWA_13180</name>
</gene>
<evidence type="ECO:0000313" key="2">
    <source>
        <dbReference type="Proteomes" id="UP001595789"/>
    </source>
</evidence>
<keyword evidence="2" id="KW-1185">Reference proteome</keyword>
<evidence type="ECO:0008006" key="3">
    <source>
        <dbReference type="Google" id="ProtNLM"/>
    </source>
</evidence>
<organism evidence="1 2">
    <name type="scientific">Pedobacter lithocola</name>
    <dbReference type="NCBI Taxonomy" id="1908239"/>
    <lineage>
        <taxon>Bacteria</taxon>
        <taxon>Pseudomonadati</taxon>
        <taxon>Bacteroidota</taxon>
        <taxon>Sphingobacteriia</taxon>
        <taxon>Sphingobacteriales</taxon>
        <taxon>Sphingobacteriaceae</taxon>
        <taxon>Pedobacter</taxon>
    </lineage>
</organism>
<evidence type="ECO:0000313" key="1">
    <source>
        <dbReference type="EMBL" id="MFC4212146.1"/>
    </source>
</evidence>
<protein>
    <recommendedName>
        <fullName evidence="3">Helix-turn-helix domain-containing protein</fullName>
    </recommendedName>
</protein>
<dbReference type="RefSeq" id="WP_378985855.1">
    <property type="nucleotide sequence ID" value="NZ_JBHSBW010000011.1"/>
</dbReference>